<organism evidence="1 2">
    <name type="scientific">Lachancea fermentati</name>
    <name type="common">Zygosaccharomyces fermentati</name>
    <dbReference type="NCBI Taxonomy" id="4955"/>
    <lineage>
        <taxon>Eukaryota</taxon>
        <taxon>Fungi</taxon>
        <taxon>Dikarya</taxon>
        <taxon>Ascomycota</taxon>
        <taxon>Saccharomycotina</taxon>
        <taxon>Saccharomycetes</taxon>
        <taxon>Saccharomycetales</taxon>
        <taxon>Saccharomycetaceae</taxon>
        <taxon>Lachancea</taxon>
    </lineage>
</organism>
<sequence length="278" mass="32632">MVNSLDDNIIVRKNLMLLDNVTNLERPAVDYFHYDFASTDNLAMPQTWNLLCKVGKYKVLRLPSCSLEDDMDYNMYLKRLHHCLWRRWSMNQFHLTKKKIDPLRINWNKELDMTVLYGPEVANTNSVSRITKDTAFLDKPAMVDDSLEEKLSDEKLCYSSSLESRDSSIFDQIPHGSCLKRTPSGSGPRKSLHFNNHVLRRDIDSHGSFHEREVFINDAFPIRAYRRPQKNLTVRSDCFIIGSPDDEFDSDIDMLYDDDDDFYDDDDDDDDNRIRSYF</sequence>
<evidence type="ECO:0000313" key="2">
    <source>
        <dbReference type="Proteomes" id="UP000190831"/>
    </source>
</evidence>
<reference evidence="2" key="1">
    <citation type="submission" date="2016-03" db="EMBL/GenBank/DDBJ databases">
        <authorList>
            <person name="Devillers H."/>
        </authorList>
    </citation>
    <scope>NUCLEOTIDE SEQUENCE [LARGE SCALE GENOMIC DNA]</scope>
</reference>
<name>A0A1G4ME72_LACFM</name>
<dbReference type="AlphaFoldDB" id="A0A1G4ME72"/>
<accession>A0A1G4ME72</accession>
<dbReference type="OMA" id="HHEFNDA"/>
<dbReference type="Proteomes" id="UP000190831">
    <property type="component" value="Chromosome F"/>
</dbReference>
<evidence type="ECO:0000313" key="1">
    <source>
        <dbReference type="EMBL" id="SCW02231.1"/>
    </source>
</evidence>
<protein>
    <submittedName>
        <fullName evidence="1">LAFE_0F01860g1_1</fullName>
    </submittedName>
</protein>
<dbReference type="EMBL" id="LT598490">
    <property type="protein sequence ID" value="SCW02231.1"/>
    <property type="molecule type" value="Genomic_DNA"/>
</dbReference>
<dbReference type="OrthoDB" id="5563539at2759"/>
<gene>
    <name evidence="1" type="ORF">LAFE_0F01860G</name>
</gene>
<keyword evidence="2" id="KW-1185">Reference proteome</keyword>
<proteinExistence type="predicted"/>